<gene>
    <name evidence="4" type="ORF">FSP39_020134</name>
</gene>
<dbReference type="EMBL" id="VSWD01000013">
    <property type="protein sequence ID" value="KAK3084849.1"/>
    <property type="molecule type" value="Genomic_DNA"/>
</dbReference>
<dbReference type="GO" id="GO:0047840">
    <property type="term" value="F:dCTP diphosphatase activity"/>
    <property type="evidence" value="ECO:0007669"/>
    <property type="project" value="TreeGrafter"/>
</dbReference>
<feature type="domain" description="Lipocalin/cytosolic fatty-acid binding" evidence="2">
    <location>
        <begin position="12"/>
        <end position="139"/>
    </location>
</feature>
<evidence type="ECO:0000256" key="1">
    <source>
        <dbReference type="ARBA" id="ARBA00023121"/>
    </source>
</evidence>
<dbReference type="InterPro" id="IPR004518">
    <property type="entry name" value="MazG-like_dom"/>
</dbReference>
<sequence>MALAEIESTLCGTWMLQRSENLDEYLKAVGINFVMRKMANSASSTMTISVDKNTEKVRIIIKGPKKETNNEFSLNTEVEIMDPQDNPVKATLTWEDGKLVTNSEPATGSKAKVTKVTREIKDGELVMTINLGEVACKRRKIQSEFVQERNWNQYHTPRNLLLAMMGEVGELAEIFQWRGEVPVGVPDFSEAEKKHLGQEMGDVLLYLIRMAEQCGVDLPQVTMDKIGLNKQKYPVDKVYGKSDKYTAYSEK</sequence>
<dbReference type="SUPFAM" id="SSF101386">
    <property type="entry name" value="all-alpha NTP pyrophosphatases"/>
    <property type="match status" value="1"/>
</dbReference>
<dbReference type="InterPro" id="IPR000463">
    <property type="entry name" value="Fatty_acid-bd"/>
</dbReference>
<organism evidence="4 5">
    <name type="scientific">Pinctada imbricata</name>
    <name type="common">Atlantic pearl-oyster</name>
    <name type="synonym">Pinctada martensii</name>
    <dbReference type="NCBI Taxonomy" id="66713"/>
    <lineage>
        <taxon>Eukaryota</taxon>
        <taxon>Metazoa</taxon>
        <taxon>Spiralia</taxon>
        <taxon>Lophotrochozoa</taxon>
        <taxon>Mollusca</taxon>
        <taxon>Bivalvia</taxon>
        <taxon>Autobranchia</taxon>
        <taxon>Pteriomorphia</taxon>
        <taxon>Pterioida</taxon>
        <taxon>Pterioidea</taxon>
        <taxon>Pteriidae</taxon>
        <taxon>Pinctada</taxon>
    </lineage>
</organism>
<dbReference type="Gene3D" id="1.10.287.1080">
    <property type="entry name" value="MazG-like"/>
    <property type="match status" value="1"/>
</dbReference>
<protein>
    <submittedName>
        <fullName evidence="4">Uncharacterized protein</fullName>
    </submittedName>
</protein>
<dbReference type="PRINTS" id="PR00178">
    <property type="entry name" value="FATTYACIDBP"/>
</dbReference>
<dbReference type="InterPro" id="IPR012674">
    <property type="entry name" value="Calycin"/>
</dbReference>
<proteinExistence type="predicted"/>
<evidence type="ECO:0000259" key="3">
    <source>
        <dbReference type="Pfam" id="PF03819"/>
    </source>
</evidence>
<reference evidence="4" key="1">
    <citation type="submission" date="2019-08" db="EMBL/GenBank/DDBJ databases">
        <title>The improved chromosome-level genome for the pearl oyster Pinctada fucata martensii using PacBio sequencing and Hi-C.</title>
        <authorList>
            <person name="Zheng Z."/>
        </authorList>
    </citation>
    <scope>NUCLEOTIDE SEQUENCE</scope>
    <source>
        <strain evidence="4">ZZ-2019</strain>
        <tissue evidence="4">Adductor muscle</tissue>
    </source>
</reference>
<accession>A0AA89BRL0</accession>
<dbReference type="PANTHER" id="PTHR46523">
    <property type="entry name" value="DCTP PYROPHOSPHATASE 1"/>
    <property type="match status" value="1"/>
</dbReference>
<dbReference type="InterPro" id="IPR052555">
    <property type="entry name" value="dCTP_Pyrophosphatase"/>
</dbReference>
<dbReference type="Proteomes" id="UP001186944">
    <property type="component" value="Unassembled WGS sequence"/>
</dbReference>
<dbReference type="Gene3D" id="2.40.128.20">
    <property type="match status" value="1"/>
</dbReference>
<evidence type="ECO:0000313" key="4">
    <source>
        <dbReference type="EMBL" id="KAK3084849.1"/>
    </source>
</evidence>
<evidence type="ECO:0000313" key="5">
    <source>
        <dbReference type="Proteomes" id="UP001186944"/>
    </source>
</evidence>
<comment type="caution">
    <text evidence="4">The sequence shown here is derived from an EMBL/GenBank/DDBJ whole genome shotgun (WGS) entry which is preliminary data.</text>
</comment>
<name>A0AA89BRL0_PINIB</name>
<dbReference type="CDD" id="cd00742">
    <property type="entry name" value="FABP"/>
    <property type="match status" value="1"/>
</dbReference>
<dbReference type="InterPro" id="IPR000566">
    <property type="entry name" value="Lipocln_cytosolic_FA-bd_dom"/>
</dbReference>
<feature type="domain" description="NTP pyrophosphohydrolase MazG-like" evidence="3">
    <location>
        <begin position="156"/>
        <end position="222"/>
    </location>
</feature>
<dbReference type="CDD" id="cd11537">
    <property type="entry name" value="NTP-PPase_RS21-C6_like"/>
    <property type="match status" value="1"/>
</dbReference>
<dbReference type="Pfam" id="PF03819">
    <property type="entry name" value="MazG"/>
    <property type="match status" value="1"/>
</dbReference>
<evidence type="ECO:0000259" key="2">
    <source>
        <dbReference type="Pfam" id="PF00061"/>
    </source>
</evidence>
<dbReference type="AlphaFoldDB" id="A0AA89BRL0"/>
<dbReference type="InterPro" id="IPR025984">
    <property type="entry name" value="DCTPP"/>
</dbReference>
<dbReference type="GO" id="GO:0042262">
    <property type="term" value="P:DNA protection"/>
    <property type="evidence" value="ECO:0007669"/>
    <property type="project" value="TreeGrafter"/>
</dbReference>
<keyword evidence="1" id="KW-0446">Lipid-binding</keyword>
<dbReference type="Pfam" id="PF00061">
    <property type="entry name" value="Lipocalin"/>
    <property type="match status" value="1"/>
</dbReference>
<dbReference type="GO" id="GO:0006253">
    <property type="term" value="P:dCTP catabolic process"/>
    <property type="evidence" value="ECO:0007669"/>
    <property type="project" value="TreeGrafter"/>
</dbReference>
<dbReference type="GO" id="GO:0008289">
    <property type="term" value="F:lipid binding"/>
    <property type="evidence" value="ECO:0007669"/>
    <property type="project" value="UniProtKB-KW"/>
</dbReference>
<dbReference type="GO" id="GO:0005829">
    <property type="term" value="C:cytosol"/>
    <property type="evidence" value="ECO:0007669"/>
    <property type="project" value="TreeGrafter"/>
</dbReference>
<keyword evidence="5" id="KW-1185">Reference proteome</keyword>
<dbReference type="PANTHER" id="PTHR46523:SF1">
    <property type="entry name" value="DCTP PYROPHOSPHATASE 1"/>
    <property type="match status" value="1"/>
</dbReference>
<dbReference type="SUPFAM" id="SSF50814">
    <property type="entry name" value="Lipocalins"/>
    <property type="match status" value="1"/>
</dbReference>